<proteinExistence type="predicted"/>
<sequence>MHGPILLDCHDLDAAVRSLAVAGGRPEAALIEAITSVDVDWTRVTEETETAIPRRAFALLDLVDDDFRFDGTAT</sequence>
<dbReference type="EMBL" id="JACHMO010000001">
    <property type="protein sequence ID" value="MBB5803471.1"/>
    <property type="molecule type" value="Genomic_DNA"/>
</dbReference>
<keyword evidence="2" id="KW-1185">Reference proteome</keyword>
<dbReference type="Proteomes" id="UP000552097">
    <property type="component" value="Unassembled WGS sequence"/>
</dbReference>
<name>A0A7W9M128_9PSEU</name>
<protein>
    <submittedName>
        <fullName evidence="1">Uncharacterized protein</fullName>
    </submittedName>
</protein>
<dbReference type="AlphaFoldDB" id="A0A7W9M128"/>
<comment type="caution">
    <text evidence="1">The sequence shown here is derived from an EMBL/GenBank/DDBJ whole genome shotgun (WGS) entry which is preliminary data.</text>
</comment>
<gene>
    <name evidence="1" type="ORF">F4560_003239</name>
</gene>
<dbReference type="RefSeq" id="WP_221483513.1">
    <property type="nucleotide sequence ID" value="NZ_JACHMO010000001.1"/>
</dbReference>
<accession>A0A7W9M128</accession>
<reference evidence="1 2" key="1">
    <citation type="submission" date="2020-08" db="EMBL/GenBank/DDBJ databases">
        <title>Sequencing the genomes of 1000 actinobacteria strains.</title>
        <authorList>
            <person name="Klenk H.-P."/>
        </authorList>
    </citation>
    <scope>NUCLEOTIDE SEQUENCE [LARGE SCALE GENOMIC DNA]</scope>
    <source>
        <strain evidence="1 2">DSM 45486</strain>
    </source>
</reference>
<organism evidence="1 2">
    <name type="scientific">Saccharothrix ecbatanensis</name>
    <dbReference type="NCBI Taxonomy" id="1105145"/>
    <lineage>
        <taxon>Bacteria</taxon>
        <taxon>Bacillati</taxon>
        <taxon>Actinomycetota</taxon>
        <taxon>Actinomycetes</taxon>
        <taxon>Pseudonocardiales</taxon>
        <taxon>Pseudonocardiaceae</taxon>
        <taxon>Saccharothrix</taxon>
    </lineage>
</organism>
<evidence type="ECO:0000313" key="1">
    <source>
        <dbReference type="EMBL" id="MBB5803471.1"/>
    </source>
</evidence>
<evidence type="ECO:0000313" key="2">
    <source>
        <dbReference type="Proteomes" id="UP000552097"/>
    </source>
</evidence>